<dbReference type="Proteomes" id="UP000321734">
    <property type="component" value="Unassembled WGS sequence"/>
</dbReference>
<dbReference type="OrthoDB" id="9794403at2"/>
<evidence type="ECO:0000313" key="1">
    <source>
        <dbReference type="EMBL" id="TXE10373.1"/>
    </source>
</evidence>
<reference evidence="1 2" key="1">
    <citation type="submission" date="2019-08" db="EMBL/GenBank/DDBJ databases">
        <title>Genome sequence of Gelidibacter salicanalis IC162T.</title>
        <authorList>
            <person name="Bowman J.P."/>
        </authorList>
    </citation>
    <scope>NUCLEOTIDE SEQUENCE [LARGE SCALE GENOMIC DNA]</scope>
    <source>
        <strain evidence="1 2">IC162</strain>
    </source>
</reference>
<protein>
    <recommendedName>
        <fullName evidence="3">Transposase IS200-like domain-containing protein</fullName>
    </recommendedName>
</protein>
<dbReference type="InterPro" id="IPR036515">
    <property type="entry name" value="Transposase_17_sf"/>
</dbReference>
<sequence length="61" mass="7375">MASIIRGYKSSVKSYATTNAIDFIWQPLFHDHIIKDTKSYKRISDYILKNPMNWKEDRFYK</sequence>
<proteinExistence type="predicted"/>
<dbReference type="GO" id="GO:0006313">
    <property type="term" value="P:DNA transposition"/>
    <property type="evidence" value="ECO:0007669"/>
    <property type="project" value="InterPro"/>
</dbReference>
<dbReference type="GO" id="GO:0004803">
    <property type="term" value="F:transposase activity"/>
    <property type="evidence" value="ECO:0007669"/>
    <property type="project" value="InterPro"/>
</dbReference>
<dbReference type="Gene3D" id="3.30.70.1290">
    <property type="entry name" value="Transposase IS200-like"/>
    <property type="match status" value="1"/>
</dbReference>
<organism evidence="1 2">
    <name type="scientific">Gelidibacter salicanalis</name>
    <dbReference type="NCBI Taxonomy" id="291193"/>
    <lineage>
        <taxon>Bacteria</taxon>
        <taxon>Pseudomonadati</taxon>
        <taxon>Bacteroidota</taxon>
        <taxon>Flavobacteriia</taxon>
        <taxon>Flavobacteriales</taxon>
        <taxon>Flavobacteriaceae</taxon>
        <taxon>Gelidibacter</taxon>
    </lineage>
</organism>
<keyword evidence="2" id="KW-1185">Reference proteome</keyword>
<evidence type="ECO:0008006" key="3">
    <source>
        <dbReference type="Google" id="ProtNLM"/>
    </source>
</evidence>
<dbReference type="GO" id="GO:0003677">
    <property type="term" value="F:DNA binding"/>
    <property type="evidence" value="ECO:0007669"/>
    <property type="project" value="InterPro"/>
</dbReference>
<evidence type="ECO:0000313" key="2">
    <source>
        <dbReference type="Proteomes" id="UP000321734"/>
    </source>
</evidence>
<dbReference type="AlphaFoldDB" id="A0A5C7AS33"/>
<comment type="caution">
    <text evidence="1">The sequence shown here is derived from an EMBL/GenBank/DDBJ whole genome shotgun (WGS) entry which is preliminary data.</text>
</comment>
<name>A0A5C7AS33_9FLAO</name>
<accession>A0A5C7AS33</accession>
<dbReference type="EMBL" id="VORX01000001">
    <property type="protein sequence ID" value="TXE10373.1"/>
    <property type="molecule type" value="Genomic_DNA"/>
</dbReference>
<gene>
    <name evidence="1" type="ORF">ES711_00225</name>
</gene>
<dbReference type="SUPFAM" id="SSF143422">
    <property type="entry name" value="Transposase IS200-like"/>
    <property type="match status" value="1"/>
</dbReference>